<feature type="compositionally biased region" description="Pro residues" evidence="1">
    <location>
        <begin position="128"/>
        <end position="137"/>
    </location>
</feature>
<comment type="caution">
    <text evidence="3">The sequence shown here is derived from an EMBL/GenBank/DDBJ whole genome shotgun (WGS) entry which is preliminary data.</text>
</comment>
<feature type="region of interest" description="Disordered" evidence="1">
    <location>
        <begin position="101"/>
        <end position="145"/>
    </location>
</feature>
<evidence type="ECO:0000256" key="1">
    <source>
        <dbReference type="SAM" id="MobiDB-lite"/>
    </source>
</evidence>
<keyword evidence="2" id="KW-0472">Membrane</keyword>
<dbReference type="GO" id="GO:0006811">
    <property type="term" value="P:monoatomic ion transport"/>
    <property type="evidence" value="ECO:0007669"/>
    <property type="project" value="InterPro"/>
</dbReference>
<evidence type="ECO:0008006" key="5">
    <source>
        <dbReference type="Google" id="ProtNLM"/>
    </source>
</evidence>
<dbReference type="Proteomes" id="UP001286313">
    <property type="component" value="Unassembled WGS sequence"/>
</dbReference>
<keyword evidence="4" id="KW-1185">Reference proteome</keyword>
<evidence type="ECO:0000313" key="4">
    <source>
        <dbReference type="Proteomes" id="UP001286313"/>
    </source>
</evidence>
<dbReference type="InterPro" id="IPR036719">
    <property type="entry name" value="Neuro-gated_channel_TM_sf"/>
</dbReference>
<dbReference type="EMBL" id="JAWQEG010009157">
    <property type="protein sequence ID" value="KAK3849072.1"/>
    <property type="molecule type" value="Genomic_DNA"/>
</dbReference>
<keyword evidence="2" id="KW-0812">Transmembrane</keyword>
<dbReference type="GO" id="GO:0016020">
    <property type="term" value="C:membrane"/>
    <property type="evidence" value="ECO:0007669"/>
    <property type="project" value="InterPro"/>
</dbReference>
<dbReference type="SUPFAM" id="SSF90112">
    <property type="entry name" value="Neurotransmitter-gated ion-channel transmembrane pore"/>
    <property type="match status" value="1"/>
</dbReference>
<dbReference type="Gene3D" id="1.20.58.390">
    <property type="entry name" value="Neurotransmitter-gated ion-channel transmembrane domain"/>
    <property type="match status" value="1"/>
</dbReference>
<dbReference type="InterPro" id="IPR038050">
    <property type="entry name" value="Neuro_actylchol_rec"/>
</dbReference>
<reference evidence="3" key="1">
    <citation type="submission" date="2023-10" db="EMBL/GenBank/DDBJ databases">
        <title>Genome assemblies of two species of porcelain crab, Petrolisthes cinctipes and Petrolisthes manimaculis (Anomura: Porcellanidae).</title>
        <authorList>
            <person name="Angst P."/>
        </authorList>
    </citation>
    <scope>NUCLEOTIDE SEQUENCE</scope>
    <source>
        <strain evidence="3">PB745_01</strain>
        <tissue evidence="3">Gill</tissue>
    </source>
</reference>
<sequence>MNGLGVAVVCVPCESGERVTLGCCVLLCLSLLLTTLQDLLLHPSSVCTAGGAWGWWGLLRASPSCHCPCTIEEDSLYLVPSTPSSSAACLASSSSTSTLHLTTPIPLTTKGWKRRGGGGGRGRSRPSSPTPPSPTPTSTPTHHATAGPALSEVEMQMVEAVEQVRMTLEKMEARLTQQEVTEVTRRQWHQVALVVDRLLFIGFLLASATAAITILLCVVVSPHSDL</sequence>
<keyword evidence="2" id="KW-1133">Transmembrane helix</keyword>
<accession>A0AAE1EEI4</accession>
<gene>
    <name evidence="3" type="ORF">Pcinc_044159</name>
</gene>
<feature type="transmembrane region" description="Helical" evidence="2">
    <location>
        <begin position="198"/>
        <end position="221"/>
    </location>
</feature>
<evidence type="ECO:0000256" key="2">
    <source>
        <dbReference type="SAM" id="Phobius"/>
    </source>
</evidence>
<organism evidence="3 4">
    <name type="scientific">Petrolisthes cinctipes</name>
    <name type="common">Flat porcelain crab</name>
    <dbReference type="NCBI Taxonomy" id="88211"/>
    <lineage>
        <taxon>Eukaryota</taxon>
        <taxon>Metazoa</taxon>
        <taxon>Ecdysozoa</taxon>
        <taxon>Arthropoda</taxon>
        <taxon>Crustacea</taxon>
        <taxon>Multicrustacea</taxon>
        <taxon>Malacostraca</taxon>
        <taxon>Eumalacostraca</taxon>
        <taxon>Eucarida</taxon>
        <taxon>Decapoda</taxon>
        <taxon>Pleocyemata</taxon>
        <taxon>Anomura</taxon>
        <taxon>Galatheoidea</taxon>
        <taxon>Porcellanidae</taxon>
        <taxon>Petrolisthes</taxon>
    </lineage>
</organism>
<name>A0AAE1EEI4_PETCI</name>
<protein>
    <recommendedName>
        <fullName evidence="5">Neurotransmitter-gated ion-channel transmembrane domain-containing protein</fullName>
    </recommendedName>
</protein>
<dbReference type="AlphaFoldDB" id="A0AAE1EEI4"/>
<proteinExistence type="predicted"/>
<evidence type="ECO:0000313" key="3">
    <source>
        <dbReference type="EMBL" id="KAK3849072.1"/>
    </source>
</evidence>